<protein>
    <submittedName>
        <fullName evidence="2">Uncharacterized protein</fullName>
    </submittedName>
</protein>
<keyword evidence="1" id="KW-1133">Transmembrane helix</keyword>
<dbReference type="AlphaFoldDB" id="A0AAN6NUK1"/>
<evidence type="ECO:0000256" key="1">
    <source>
        <dbReference type="SAM" id="Phobius"/>
    </source>
</evidence>
<accession>A0AAN6NUK1</accession>
<keyword evidence="1" id="KW-0472">Membrane</keyword>
<gene>
    <name evidence="2" type="ORF">QBC32DRAFT_144853</name>
</gene>
<evidence type="ECO:0000313" key="3">
    <source>
        <dbReference type="Proteomes" id="UP001303222"/>
    </source>
</evidence>
<name>A0AAN6NUK1_9PEZI</name>
<comment type="caution">
    <text evidence="2">The sequence shown here is derived from an EMBL/GenBank/DDBJ whole genome shotgun (WGS) entry which is preliminary data.</text>
</comment>
<evidence type="ECO:0000313" key="2">
    <source>
        <dbReference type="EMBL" id="KAK3952345.1"/>
    </source>
</evidence>
<proteinExistence type="predicted"/>
<reference evidence="2" key="1">
    <citation type="journal article" date="2023" name="Mol. Phylogenet. Evol.">
        <title>Genome-scale phylogeny and comparative genomics of the fungal order Sordariales.</title>
        <authorList>
            <person name="Hensen N."/>
            <person name="Bonometti L."/>
            <person name="Westerberg I."/>
            <person name="Brannstrom I.O."/>
            <person name="Guillou S."/>
            <person name="Cros-Aarteil S."/>
            <person name="Calhoun S."/>
            <person name="Haridas S."/>
            <person name="Kuo A."/>
            <person name="Mondo S."/>
            <person name="Pangilinan J."/>
            <person name="Riley R."/>
            <person name="LaButti K."/>
            <person name="Andreopoulos B."/>
            <person name="Lipzen A."/>
            <person name="Chen C."/>
            <person name="Yan M."/>
            <person name="Daum C."/>
            <person name="Ng V."/>
            <person name="Clum A."/>
            <person name="Steindorff A."/>
            <person name="Ohm R.A."/>
            <person name="Martin F."/>
            <person name="Silar P."/>
            <person name="Natvig D.O."/>
            <person name="Lalanne C."/>
            <person name="Gautier V."/>
            <person name="Ament-Velasquez S.L."/>
            <person name="Kruys A."/>
            <person name="Hutchinson M.I."/>
            <person name="Powell A.J."/>
            <person name="Barry K."/>
            <person name="Miller A.N."/>
            <person name="Grigoriev I.V."/>
            <person name="Debuchy R."/>
            <person name="Gladieux P."/>
            <person name="Hiltunen Thoren M."/>
            <person name="Johannesson H."/>
        </authorList>
    </citation>
    <scope>NUCLEOTIDE SEQUENCE</scope>
    <source>
        <strain evidence="2">CBS 626.80</strain>
    </source>
</reference>
<reference evidence="2" key="2">
    <citation type="submission" date="2023-06" db="EMBL/GenBank/DDBJ databases">
        <authorList>
            <consortium name="Lawrence Berkeley National Laboratory"/>
            <person name="Mondo S.J."/>
            <person name="Hensen N."/>
            <person name="Bonometti L."/>
            <person name="Westerberg I."/>
            <person name="Brannstrom I.O."/>
            <person name="Guillou S."/>
            <person name="Cros-Aarteil S."/>
            <person name="Calhoun S."/>
            <person name="Haridas S."/>
            <person name="Kuo A."/>
            <person name="Pangilinan J."/>
            <person name="Riley R."/>
            <person name="Labutti K."/>
            <person name="Andreopoulos B."/>
            <person name="Lipzen A."/>
            <person name="Chen C."/>
            <person name="Yanf M."/>
            <person name="Daum C."/>
            <person name="Ng V."/>
            <person name="Clum A."/>
            <person name="Steindorff A."/>
            <person name="Ohm R."/>
            <person name="Martin F."/>
            <person name="Silar P."/>
            <person name="Natvig D."/>
            <person name="Lalanne C."/>
            <person name="Gautier V."/>
            <person name="Ament-Velasquez S.L."/>
            <person name="Kruys A."/>
            <person name="Hutchinson M.I."/>
            <person name="Powell A.J."/>
            <person name="Barry K."/>
            <person name="Miller A.N."/>
            <person name="Grigoriev I.V."/>
            <person name="Debuchy R."/>
            <person name="Gladieux P."/>
            <person name="Thoren M.H."/>
            <person name="Johannesson H."/>
        </authorList>
    </citation>
    <scope>NUCLEOTIDE SEQUENCE</scope>
    <source>
        <strain evidence="2">CBS 626.80</strain>
    </source>
</reference>
<dbReference type="EMBL" id="MU859126">
    <property type="protein sequence ID" value="KAK3952345.1"/>
    <property type="molecule type" value="Genomic_DNA"/>
</dbReference>
<organism evidence="2 3">
    <name type="scientific">Pseudoneurospora amorphoporcata</name>
    <dbReference type="NCBI Taxonomy" id="241081"/>
    <lineage>
        <taxon>Eukaryota</taxon>
        <taxon>Fungi</taxon>
        <taxon>Dikarya</taxon>
        <taxon>Ascomycota</taxon>
        <taxon>Pezizomycotina</taxon>
        <taxon>Sordariomycetes</taxon>
        <taxon>Sordariomycetidae</taxon>
        <taxon>Sordariales</taxon>
        <taxon>Sordariaceae</taxon>
        <taxon>Pseudoneurospora</taxon>
    </lineage>
</organism>
<sequence length="90" mass="10602">MEYLHSTYTPLLLQRFNLLTIRIPITLYIPPLIVTFFIIIIFIILLILLILVVHLSVPPVAEMLPIWIISRINWLVIINNLCLWRLILSN</sequence>
<keyword evidence="3" id="KW-1185">Reference proteome</keyword>
<feature type="transmembrane region" description="Helical" evidence="1">
    <location>
        <begin position="25"/>
        <end position="52"/>
    </location>
</feature>
<dbReference type="Proteomes" id="UP001303222">
    <property type="component" value="Unassembled WGS sequence"/>
</dbReference>
<keyword evidence="1" id="KW-0812">Transmembrane</keyword>
<feature type="transmembrane region" description="Helical" evidence="1">
    <location>
        <begin position="64"/>
        <end position="88"/>
    </location>
</feature>